<protein>
    <submittedName>
        <fullName evidence="1">Uncharacterized protein</fullName>
    </submittedName>
</protein>
<sequence length="92" mass="10393">MDSEEGTQQPQLVLAHKLFRLTHPDVNDLDKVRLREEVLEAVLSNDMVPLYETLVTNGVLSLDQKVLDSMRAKNCDELKKLDDNPFSSVLIG</sequence>
<keyword evidence="2" id="KW-1185">Reference proteome</keyword>
<dbReference type="Proteomes" id="UP000222542">
    <property type="component" value="Unassembled WGS sequence"/>
</dbReference>
<dbReference type="EMBL" id="AYRZ02000008">
    <property type="protein sequence ID" value="PHT74649.1"/>
    <property type="molecule type" value="Genomic_DNA"/>
</dbReference>
<dbReference type="AlphaFoldDB" id="A0A2G2YY38"/>
<accession>A0A2G2YY38</accession>
<gene>
    <name evidence="1" type="ORF">T459_21926</name>
</gene>
<organism evidence="1 2">
    <name type="scientific">Capsicum annuum</name>
    <name type="common">Capsicum pepper</name>
    <dbReference type="NCBI Taxonomy" id="4072"/>
    <lineage>
        <taxon>Eukaryota</taxon>
        <taxon>Viridiplantae</taxon>
        <taxon>Streptophyta</taxon>
        <taxon>Embryophyta</taxon>
        <taxon>Tracheophyta</taxon>
        <taxon>Spermatophyta</taxon>
        <taxon>Magnoliopsida</taxon>
        <taxon>eudicotyledons</taxon>
        <taxon>Gunneridae</taxon>
        <taxon>Pentapetalae</taxon>
        <taxon>asterids</taxon>
        <taxon>lamiids</taxon>
        <taxon>Solanales</taxon>
        <taxon>Solanaceae</taxon>
        <taxon>Solanoideae</taxon>
        <taxon>Capsiceae</taxon>
        <taxon>Capsicum</taxon>
    </lineage>
</organism>
<dbReference type="STRING" id="4072.A0A2G2YY38"/>
<evidence type="ECO:0000313" key="1">
    <source>
        <dbReference type="EMBL" id="PHT74649.1"/>
    </source>
</evidence>
<comment type="caution">
    <text evidence="1">The sequence shown here is derived from an EMBL/GenBank/DDBJ whole genome shotgun (WGS) entry which is preliminary data.</text>
</comment>
<reference evidence="1 2" key="2">
    <citation type="journal article" date="2017" name="Genome Biol.">
        <title>New reference genome sequences of hot pepper reveal the massive evolution of plant disease-resistance genes by retroduplication.</title>
        <authorList>
            <person name="Kim S."/>
            <person name="Park J."/>
            <person name="Yeom S.I."/>
            <person name="Kim Y.M."/>
            <person name="Seo E."/>
            <person name="Kim K.T."/>
            <person name="Kim M.S."/>
            <person name="Lee J.M."/>
            <person name="Cheong K."/>
            <person name="Shin H.S."/>
            <person name="Kim S.B."/>
            <person name="Han K."/>
            <person name="Lee J."/>
            <person name="Park M."/>
            <person name="Lee H.A."/>
            <person name="Lee H.Y."/>
            <person name="Lee Y."/>
            <person name="Oh S."/>
            <person name="Lee J.H."/>
            <person name="Choi E."/>
            <person name="Choi E."/>
            <person name="Lee S.E."/>
            <person name="Jeon J."/>
            <person name="Kim H."/>
            <person name="Choi G."/>
            <person name="Song H."/>
            <person name="Lee J."/>
            <person name="Lee S.C."/>
            <person name="Kwon J.K."/>
            <person name="Lee H.Y."/>
            <person name="Koo N."/>
            <person name="Hong Y."/>
            <person name="Kim R.W."/>
            <person name="Kang W.H."/>
            <person name="Huh J.H."/>
            <person name="Kang B.C."/>
            <person name="Yang T.J."/>
            <person name="Lee Y.H."/>
            <person name="Bennetzen J.L."/>
            <person name="Choi D."/>
        </authorList>
    </citation>
    <scope>NUCLEOTIDE SEQUENCE [LARGE SCALE GENOMIC DNA]</scope>
    <source>
        <strain evidence="2">cv. CM334</strain>
    </source>
</reference>
<name>A0A2G2YY38_CAPAN</name>
<reference evidence="1 2" key="1">
    <citation type="journal article" date="2014" name="Nat. Genet.">
        <title>Genome sequence of the hot pepper provides insights into the evolution of pungency in Capsicum species.</title>
        <authorList>
            <person name="Kim S."/>
            <person name="Park M."/>
            <person name="Yeom S.I."/>
            <person name="Kim Y.M."/>
            <person name="Lee J.M."/>
            <person name="Lee H.A."/>
            <person name="Seo E."/>
            <person name="Choi J."/>
            <person name="Cheong K."/>
            <person name="Kim K.T."/>
            <person name="Jung K."/>
            <person name="Lee G.W."/>
            <person name="Oh S.K."/>
            <person name="Bae C."/>
            <person name="Kim S.B."/>
            <person name="Lee H.Y."/>
            <person name="Kim S.Y."/>
            <person name="Kim M.S."/>
            <person name="Kang B.C."/>
            <person name="Jo Y.D."/>
            <person name="Yang H.B."/>
            <person name="Jeong H.J."/>
            <person name="Kang W.H."/>
            <person name="Kwon J.K."/>
            <person name="Shin C."/>
            <person name="Lim J.Y."/>
            <person name="Park J.H."/>
            <person name="Huh J.H."/>
            <person name="Kim J.S."/>
            <person name="Kim B.D."/>
            <person name="Cohen O."/>
            <person name="Paran I."/>
            <person name="Suh M.C."/>
            <person name="Lee S.B."/>
            <person name="Kim Y.K."/>
            <person name="Shin Y."/>
            <person name="Noh S.J."/>
            <person name="Park J."/>
            <person name="Seo Y.S."/>
            <person name="Kwon S.Y."/>
            <person name="Kim H.A."/>
            <person name="Park J.M."/>
            <person name="Kim H.J."/>
            <person name="Choi S.B."/>
            <person name="Bosland P.W."/>
            <person name="Reeves G."/>
            <person name="Jo S.H."/>
            <person name="Lee B.W."/>
            <person name="Cho H.T."/>
            <person name="Choi H.S."/>
            <person name="Lee M.S."/>
            <person name="Yu Y."/>
            <person name="Do Choi Y."/>
            <person name="Park B.S."/>
            <person name="van Deynze A."/>
            <person name="Ashrafi H."/>
            <person name="Hill T."/>
            <person name="Kim W.T."/>
            <person name="Pai H.S."/>
            <person name="Ahn H.K."/>
            <person name="Yeam I."/>
            <person name="Giovannoni J.J."/>
            <person name="Rose J.K."/>
            <person name="Sorensen I."/>
            <person name="Lee S.J."/>
            <person name="Kim R.W."/>
            <person name="Choi I.Y."/>
            <person name="Choi B.S."/>
            <person name="Lim J.S."/>
            <person name="Lee Y.H."/>
            <person name="Choi D."/>
        </authorList>
    </citation>
    <scope>NUCLEOTIDE SEQUENCE [LARGE SCALE GENOMIC DNA]</scope>
    <source>
        <strain evidence="2">cv. CM334</strain>
    </source>
</reference>
<proteinExistence type="predicted"/>
<dbReference type="Gramene" id="PHT74649">
    <property type="protein sequence ID" value="PHT74649"/>
    <property type="gene ID" value="T459_21926"/>
</dbReference>
<evidence type="ECO:0000313" key="2">
    <source>
        <dbReference type="Proteomes" id="UP000222542"/>
    </source>
</evidence>